<feature type="transmembrane region" description="Helical" evidence="13">
    <location>
        <begin position="81"/>
        <end position="98"/>
    </location>
</feature>
<evidence type="ECO:0000256" key="12">
    <source>
        <dbReference type="ARBA" id="ARBA00023221"/>
    </source>
</evidence>
<gene>
    <name evidence="14" type="ORF">NKR19_g9605</name>
</gene>
<dbReference type="GO" id="GO:0030674">
    <property type="term" value="F:protein-macromolecule adaptor activity"/>
    <property type="evidence" value="ECO:0007669"/>
    <property type="project" value="TreeGrafter"/>
</dbReference>
<keyword evidence="3" id="KW-0444">Lipid biosynthesis</keyword>
<comment type="subcellular location">
    <subcellularLocation>
        <location evidence="1">Endoplasmic reticulum membrane</location>
        <topology evidence="1">Multi-pass membrane protein</topology>
    </subcellularLocation>
</comment>
<proteinExistence type="inferred from homology"/>
<dbReference type="GO" id="GO:0005789">
    <property type="term" value="C:endoplasmic reticulum membrane"/>
    <property type="evidence" value="ECO:0007669"/>
    <property type="project" value="UniProtKB-SubCell"/>
</dbReference>
<evidence type="ECO:0000313" key="15">
    <source>
        <dbReference type="Proteomes" id="UP001174691"/>
    </source>
</evidence>
<evidence type="ECO:0000256" key="4">
    <source>
        <dbReference type="ARBA" id="ARBA00022692"/>
    </source>
</evidence>
<dbReference type="InterPro" id="IPR005352">
    <property type="entry name" value="Erg28"/>
</dbReference>
<keyword evidence="11" id="KW-1207">Sterol metabolism</keyword>
<evidence type="ECO:0000256" key="2">
    <source>
        <dbReference type="ARBA" id="ARBA00005377"/>
    </source>
</evidence>
<dbReference type="EMBL" id="JANBVN010000242">
    <property type="protein sequence ID" value="KAJ9131216.1"/>
    <property type="molecule type" value="Genomic_DNA"/>
</dbReference>
<keyword evidence="5" id="KW-0256">Endoplasmic reticulum</keyword>
<evidence type="ECO:0000256" key="5">
    <source>
        <dbReference type="ARBA" id="ARBA00022824"/>
    </source>
</evidence>
<keyword evidence="12" id="KW-0753">Steroid metabolism</keyword>
<evidence type="ECO:0000256" key="9">
    <source>
        <dbReference type="ARBA" id="ARBA00023098"/>
    </source>
</evidence>
<evidence type="ECO:0000256" key="11">
    <source>
        <dbReference type="ARBA" id="ARBA00023166"/>
    </source>
</evidence>
<dbReference type="Pfam" id="PF03694">
    <property type="entry name" value="Erg28"/>
    <property type="match status" value="1"/>
</dbReference>
<organism evidence="14 15">
    <name type="scientific">Coniochaeta hoffmannii</name>
    <dbReference type="NCBI Taxonomy" id="91930"/>
    <lineage>
        <taxon>Eukaryota</taxon>
        <taxon>Fungi</taxon>
        <taxon>Dikarya</taxon>
        <taxon>Ascomycota</taxon>
        <taxon>Pezizomycotina</taxon>
        <taxon>Sordariomycetes</taxon>
        <taxon>Sordariomycetidae</taxon>
        <taxon>Coniochaetales</taxon>
        <taxon>Coniochaetaceae</taxon>
        <taxon>Coniochaeta</taxon>
    </lineage>
</organism>
<dbReference type="Proteomes" id="UP001174691">
    <property type="component" value="Unassembled WGS sequence"/>
</dbReference>
<evidence type="ECO:0000256" key="1">
    <source>
        <dbReference type="ARBA" id="ARBA00004477"/>
    </source>
</evidence>
<accession>A0AA38R2X8</accession>
<name>A0AA38R2X8_9PEZI</name>
<evidence type="ECO:0000256" key="13">
    <source>
        <dbReference type="SAM" id="Phobius"/>
    </source>
</evidence>
<dbReference type="AlphaFoldDB" id="A0AA38R2X8"/>
<keyword evidence="9" id="KW-0443">Lipid metabolism</keyword>
<reference evidence="14" key="1">
    <citation type="submission" date="2022-07" db="EMBL/GenBank/DDBJ databases">
        <title>Fungi with potential for degradation of polypropylene.</title>
        <authorList>
            <person name="Gostincar C."/>
        </authorList>
    </citation>
    <scope>NUCLEOTIDE SEQUENCE</scope>
    <source>
        <strain evidence="14">EXF-13287</strain>
    </source>
</reference>
<keyword evidence="4 13" id="KW-0812">Transmembrane</keyword>
<evidence type="ECO:0000256" key="6">
    <source>
        <dbReference type="ARBA" id="ARBA00022955"/>
    </source>
</evidence>
<feature type="transmembrane region" description="Helical" evidence="13">
    <location>
        <begin position="110"/>
        <end position="129"/>
    </location>
</feature>
<keyword evidence="7 13" id="KW-1133">Transmembrane helix</keyword>
<dbReference type="PANTHER" id="PTHR15451">
    <property type="entry name" value="ERGOSTEROL BIOSYNTHETIC PROTEIN 28-RELATED"/>
    <property type="match status" value="1"/>
</dbReference>
<keyword evidence="10 13" id="KW-0472">Membrane</keyword>
<comment type="similarity">
    <text evidence="2">Belongs to the ERG28 family.</text>
</comment>
<evidence type="ECO:0000256" key="10">
    <source>
        <dbReference type="ARBA" id="ARBA00023136"/>
    </source>
</evidence>
<dbReference type="GO" id="GO:0016126">
    <property type="term" value="P:sterol biosynthetic process"/>
    <property type="evidence" value="ECO:0007669"/>
    <property type="project" value="UniProtKB-KW"/>
</dbReference>
<dbReference type="PANTHER" id="PTHR15451:SF19">
    <property type="entry name" value="ERGOSTEROL BIOSYNTHETIC PROTEIN 28 HOMOLOG"/>
    <property type="match status" value="1"/>
</dbReference>
<keyword evidence="8" id="KW-0756">Sterol biosynthesis</keyword>
<evidence type="ECO:0000313" key="14">
    <source>
        <dbReference type="EMBL" id="KAJ9131216.1"/>
    </source>
</evidence>
<evidence type="ECO:0000256" key="3">
    <source>
        <dbReference type="ARBA" id="ARBA00022516"/>
    </source>
</evidence>
<comment type="caution">
    <text evidence="14">The sequence shown here is derived from an EMBL/GenBank/DDBJ whole genome shotgun (WGS) entry which is preliminary data.</text>
</comment>
<keyword evidence="15" id="KW-1185">Reference proteome</keyword>
<sequence length="136" mass="14800">MDSFLPSHGGLLPYWLLYTSISALIHSIVCYAVPAPSAIKVFNGASRPPLTPLLAHTYAVKNVYTGLIRGVAAYCVTDPKLYYLAMATYAGVLWLYGTETFYYGTVGFDARGALIPLVQAGLGLVWMVVQKGWYLG</sequence>
<feature type="transmembrane region" description="Helical" evidence="13">
    <location>
        <begin position="12"/>
        <end position="33"/>
    </location>
</feature>
<protein>
    <submittedName>
        <fullName evidence="14">Uncharacterized protein</fullName>
    </submittedName>
</protein>
<evidence type="ECO:0000256" key="8">
    <source>
        <dbReference type="ARBA" id="ARBA00023011"/>
    </source>
</evidence>
<keyword evidence="6" id="KW-0752">Steroid biosynthesis</keyword>
<evidence type="ECO:0000256" key="7">
    <source>
        <dbReference type="ARBA" id="ARBA00022989"/>
    </source>
</evidence>